<dbReference type="SUPFAM" id="SSF53335">
    <property type="entry name" value="S-adenosyl-L-methionine-dependent methyltransferases"/>
    <property type="match status" value="1"/>
</dbReference>
<dbReference type="InterPro" id="IPR009081">
    <property type="entry name" value="PP-bd_ACP"/>
</dbReference>
<dbReference type="Gene3D" id="3.30.559.30">
    <property type="entry name" value="Nonribosomal peptide synthetase, condensation domain"/>
    <property type="match status" value="1"/>
</dbReference>
<dbReference type="SUPFAM" id="SSF56801">
    <property type="entry name" value="Acetyl-CoA synthetase-like"/>
    <property type="match status" value="2"/>
</dbReference>
<feature type="domain" description="Carrier" evidence="5">
    <location>
        <begin position="793"/>
        <end position="868"/>
    </location>
</feature>
<dbReference type="Gene3D" id="3.40.50.12780">
    <property type="entry name" value="N-terminal domain of ligase-like"/>
    <property type="match status" value="2"/>
</dbReference>
<keyword evidence="3" id="KW-0597">Phosphoprotein</keyword>
<evidence type="ECO:0000313" key="8">
    <source>
        <dbReference type="Proteomes" id="UP000178991"/>
    </source>
</evidence>
<dbReference type="InterPro" id="IPR014772">
    <property type="entry name" value="Munc13_dom-2"/>
</dbReference>
<dbReference type="SUPFAM" id="SSF52777">
    <property type="entry name" value="CoA-dependent acyltransferases"/>
    <property type="match status" value="2"/>
</dbReference>
<evidence type="ECO:0008006" key="9">
    <source>
        <dbReference type="Google" id="ProtNLM"/>
    </source>
</evidence>
<dbReference type="InterPro" id="IPR010080">
    <property type="entry name" value="Thioester_reductase-like_dom"/>
</dbReference>
<accession>A0A1G2HK04</accession>
<dbReference type="InterPro" id="IPR025714">
    <property type="entry name" value="Methyltranfer_dom"/>
</dbReference>
<dbReference type="CDD" id="cd05930">
    <property type="entry name" value="A_NRPS"/>
    <property type="match status" value="2"/>
</dbReference>
<dbReference type="NCBIfam" id="TIGR01733">
    <property type="entry name" value="AA-adenyl-dom"/>
    <property type="match status" value="2"/>
</dbReference>
<evidence type="ECO:0000259" key="5">
    <source>
        <dbReference type="PROSITE" id="PS50075"/>
    </source>
</evidence>
<dbReference type="Gene3D" id="3.40.50.980">
    <property type="match status" value="2"/>
</dbReference>
<comment type="caution">
    <text evidence="7">The sequence shown here is derived from an EMBL/GenBank/DDBJ whole genome shotgun (WGS) entry which is preliminary data.</text>
</comment>
<dbReference type="InterPro" id="IPR036736">
    <property type="entry name" value="ACP-like_sf"/>
</dbReference>
<reference evidence="7 8" key="1">
    <citation type="journal article" date="2016" name="Nat. Commun.">
        <title>Thousands of microbial genomes shed light on interconnected biogeochemical processes in an aquifer system.</title>
        <authorList>
            <person name="Anantharaman K."/>
            <person name="Brown C.T."/>
            <person name="Hug L.A."/>
            <person name="Sharon I."/>
            <person name="Castelle C.J."/>
            <person name="Probst A.J."/>
            <person name="Thomas B.C."/>
            <person name="Singh A."/>
            <person name="Wilkins M.J."/>
            <person name="Karaoz U."/>
            <person name="Brodie E.L."/>
            <person name="Williams K.H."/>
            <person name="Hubbard S.S."/>
            <person name="Banfield J.F."/>
        </authorList>
    </citation>
    <scope>NUCLEOTIDE SEQUENCE [LARGE SCALE GENOMIC DNA]</scope>
</reference>
<dbReference type="Gene3D" id="3.40.50.720">
    <property type="entry name" value="NAD(P)-binding Rossmann-like Domain"/>
    <property type="match status" value="1"/>
</dbReference>
<dbReference type="Gene3D" id="3.30.300.30">
    <property type="match status" value="2"/>
</dbReference>
<dbReference type="InterPro" id="IPR013120">
    <property type="entry name" value="FAR_NAD-bd"/>
</dbReference>
<dbReference type="GO" id="GO:0044550">
    <property type="term" value="P:secondary metabolite biosynthetic process"/>
    <property type="evidence" value="ECO:0007669"/>
    <property type="project" value="TreeGrafter"/>
</dbReference>
<organism evidence="7 8">
    <name type="scientific">Candidatus Staskawiczbacteria bacterium RIFCSPHIGHO2_01_FULL_34_27</name>
    <dbReference type="NCBI Taxonomy" id="1802199"/>
    <lineage>
        <taxon>Bacteria</taxon>
        <taxon>Candidatus Staskawicziibacteriota</taxon>
    </lineage>
</organism>
<proteinExistence type="predicted"/>
<evidence type="ECO:0000259" key="6">
    <source>
        <dbReference type="PROSITE" id="PS51259"/>
    </source>
</evidence>
<dbReference type="EMBL" id="MHOL01000013">
    <property type="protein sequence ID" value="OGZ62783.1"/>
    <property type="molecule type" value="Genomic_DNA"/>
</dbReference>
<dbReference type="NCBIfam" id="NF003417">
    <property type="entry name" value="PRK04813.1"/>
    <property type="match status" value="3"/>
</dbReference>
<dbReference type="FunFam" id="3.40.50.980:FF:000001">
    <property type="entry name" value="Non-ribosomal peptide synthetase"/>
    <property type="match status" value="1"/>
</dbReference>
<dbReference type="PANTHER" id="PTHR45527">
    <property type="entry name" value="NONRIBOSOMAL PEPTIDE SYNTHETASE"/>
    <property type="match status" value="1"/>
</dbReference>
<evidence type="ECO:0000313" key="7">
    <source>
        <dbReference type="EMBL" id="OGZ62783.1"/>
    </source>
</evidence>
<dbReference type="PROSITE" id="PS00012">
    <property type="entry name" value="PHOSPHOPANTETHEINE"/>
    <property type="match status" value="1"/>
</dbReference>
<evidence type="ECO:0000256" key="2">
    <source>
        <dbReference type="ARBA" id="ARBA00022450"/>
    </source>
</evidence>
<dbReference type="PROSITE" id="PS00455">
    <property type="entry name" value="AMP_BINDING"/>
    <property type="match status" value="2"/>
</dbReference>
<dbReference type="InterPro" id="IPR042099">
    <property type="entry name" value="ANL_N_sf"/>
</dbReference>
<dbReference type="PANTHER" id="PTHR45527:SF1">
    <property type="entry name" value="FATTY ACID SYNTHASE"/>
    <property type="match status" value="1"/>
</dbReference>
<sequence length="2292" mass="262575">MENIQSFFEKQVNLNPNKVAIYHGEKQIIYTDLNKISNKIANLIKGQKIEREEVVALLLKRSPETFYSVLGVLKSGCAYLPINWSLPKKRILEMINDSKCRILIAGKDFMALAEELIFESNYLKTIICVDSYDEKSLPIAIDKERISEFWDYIAESGNDSIESSGWVDSYTGKPFSSEEMKEMVNNVVLKVDSHLNQNSNVLEIGCGTGMIAEKIAPKVKKYTGIDVSKLATDRAIDRLKKLELNNVEVFAEDFLETNKFKENSFNIIVINSVAQFYPNLVYLNQILSKCILLLKNGGVIFIGDVRDASLKTEYYRSLFKDIRDQDLLEKNINMKLVNESELFIYRDYFADFAQRNQFTGDLKISNKIGVIDNELKKYRYDALIIIEKNHSIIKSSSAKNRFFLSDINKFSDQDLKTDIKSSNLAYVIYTSGSTGKPKGVMIEHGSVINRIEWMQEEYSLNDADKILHKTPYSFDVSVWELLWWAMFGASVVLIEDGQEKDPETIIEAINKYSITTIHFVPPLLSVFLEYVENNGLIERIGSLRRVFASGEALNKDTVLRFNSLIYKKFGTKLHNLYGPTEATVDVSYFDCSVINTESKYVPIGKPIKNIKLYILDKELHKLKIGEEGELYISGVGVARGYINNEKLTKEKFLDDPFEIGMKMYKTGDLAKCLPDGNICYLDRIDNQVKIRGYRIELGEIEETILTFPGVSQAVVLAIGDNSIDKKLVAFFKSSKEIKIDLIKSLISKSLPEYCIPSSFIRIEKMPIGSHGKIDRKFLHDKYQENSQINYQNSEGKSLAEKISNIFSDVLKISEVDVNSNFFDLGGNSLQVINVLSIFGSTLNIRISIRDFFRNPTPNKLAELIEGNPLSSNLEGTLTKVGIEKPYYKASHNQKRLWFLNKLHPDSTSYNIVQATSINGLVDIPALKNAIKLLINKHEILRTNFDFIDGEVVQIIKKKNIKELEFVDIKGNAKSLDAIIHKTYKRRFDLHKDNLAQFKLVKISNKRFLFLMSMHHIVCDGRSMEIINKEISDLYVGFKSKDKSMSTNTDIDYKDYSEWENSKSYSNIINKQESYWINYLGGNIAPTNLPIDKSKDHREQVIDYKKIVVGKNVYKDITKFYKKYNSTSFNLFLSLFFVFLYKITGDREVIVGTPVYNRRFSEINNSLGYFANTLPIKAAIDDSVRFSDFLSIIGNDLLNCLDNQEYPFEMMVEKINPERVANSSVLFQTMIVHYKKDRNLLMLDGSKTKIYDFTNPSGDFDLVFSIIEDKDNFEIGLKYNKNIFHEDSAERMIRNLETLMLDSIKHENEPISKLKIIHPKEEIKIEKFNNTYFRPSKFHYLFDYLEDSVKKYPDKIAVEDPWKYVTYKNLSEDSNRFANYLIKLGIKKGDFVPFIMERSVDVPMVIYGILKTGAAYVPLDPEYPIEKLKDILRDINPKLLITHNLVSSFVLESLNSLRIINIDNDRELINKESSNFSQDGKLSFDALAYVIYTSGSTGKPKGVMCMHKGAINTVEFMAKTYKLTSRTKMLHTTSFVFDPSVSTMNVAIKVGATLTMLTKQELKDPEKIRKVLLEKNITFSRFDSNILNYLNLEGTKLKGVNTGGEKISSNLPIKISKFTKFFYTYGPTEISIFCTLWKGTIYAGEQVPIGKPIDNMEMHILDKNMMPVSIGVKGEIYISGVGVASGYFNDKEKTERVFLQNPFNIKEKIYKTGDFGKWLNSGDIVFLGRVDSQVKVRGYRIEIGEIENAMFKIPEIRECFIDISDNNGDKEIVAYYSANKSLSREAIVHSLLISLPKYMIPDNFIYLEAMPKKINSKIDADALRSLYEAMLENVKVDNLKNSKTEANVLEVWKKVLKRDGFNKKSDFFKNGGNSLKVLQVIYYLGVDHDIVVNAEELYTYTTPEDISKYIDSRRENNKSRVTLERKNNLRKSIKVKKDNKETKILLTGGAGFLGAYLTRSLLNSNYERIYVLVRSNNDEEARKELFDNLDFYFKNIDKEKIIPVAGDLSKENLGLSEKVYNKIIDDIGAILHSAANVSHVGNLEDFERDNVRATKNIITFANKKEGVKIYHISTISVSGDNILGKKKFLFTENDFSINQNFNNFYEKTKYESEKIIREFFSSGGKGAIFRLGNITSDSKTGICQRNVEKNGFLNFIRAIIQIGVPDNVNPEFGISPVDICAKSIVYLISHYELNDEVLHIFNEKSIKTKRMINMLNRLGYPINYYNHKKDLPDNSEEYLPYIVNYVSNPAKTKFKYDNRKTEKLLNGSSVNWPIIDEKIIGGMISYLKTIKFI</sequence>
<feature type="domain" description="MHD2" evidence="6">
    <location>
        <begin position="1788"/>
        <end position="1908"/>
    </location>
</feature>
<dbReference type="Gene3D" id="2.30.38.10">
    <property type="entry name" value="Luciferase, Domain 3"/>
    <property type="match status" value="1"/>
</dbReference>
<dbReference type="PROSITE" id="PS51259">
    <property type="entry name" value="MHD2"/>
    <property type="match status" value="1"/>
</dbReference>
<keyword evidence="2" id="KW-0596">Phosphopantetheine</keyword>
<dbReference type="GO" id="GO:0016874">
    <property type="term" value="F:ligase activity"/>
    <property type="evidence" value="ECO:0007669"/>
    <property type="project" value="UniProtKB-KW"/>
</dbReference>
<dbReference type="SUPFAM" id="SSF47336">
    <property type="entry name" value="ACP-like"/>
    <property type="match status" value="2"/>
</dbReference>
<dbReference type="InterPro" id="IPR036291">
    <property type="entry name" value="NAD(P)-bd_dom_sf"/>
</dbReference>
<dbReference type="InterPro" id="IPR020845">
    <property type="entry name" value="AMP-binding_CS"/>
</dbReference>
<dbReference type="Pfam" id="PF07993">
    <property type="entry name" value="NAD_binding_4"/>
    <property type="match status" value="1"/>
</dbReference>
<dbReference type="Gene3D" id="1.10.1200.10">
    <property type="entry name" value="ACP-like"/>
    <property type="match status" value="2"/>
</dbReference>
<gene>
    <name evidence="7" type="ORF">A2639_00355</name>
</gene>
<keyword evidence="4" id="KW-0436">Ligase</keyword>
<dbReference type="Pfam" id="PF13847">
    <property type="entry name" value="Methyltransf_31"/>
    <property type="match status" value="1"/>
</dbReference>
<dbReference type="InterPro" id="IPR029063">
    <property type="entry name" value="SAM-dependent_MTases_sf"/>
</dbReference>
<dbReference type="CDD" id="cd05235">
    <property type="entry name" value="SDR_e1"/>
    <property type="match status" value="1"/>
</dbReference>
<name>A0A1G2HK04_9BACT</name>
<dbReference type="InterPro" id="IPR000873">
    <property type="entry name" value="AMP-dep_synth/lig_dom"/>
</dbReference>
<dbReference type="InterPro" id="IPR045851">
    <property type="entry name" value="AMP-bd_C_sf"/>
</dbReference>
<dbReference type="PROSITE" id="PS50075">
    <property type="entry name" value="CARRIER"/>
    <property type="match status" value="2"/>
</dbReference>
<dbReference type="GO" id="GO:0005737">
    <property type="term" value="C:cytoplasm"/>
    <property type="evidence" value="ECO:0007669"/>
    <property type="project" value="TreeGrafter"/>
</dbReference>
<comment type="cofactor">
    <cofactor evidence="1">
        <name>pantetheine 4'-phosphate</name>
        <dbReference type="ChEBI" id="CHEBI:47942"/>
    </cofactor>
</comment>
<dbReference type="Gene3D" id="3.40.50.150">
    <property type="entry name" value="Vaccinia Virus protein VP39"/>
    <property type="match status" value="1"/>
</dbReference>
<dbReference type="Pfam" id="PF00501">
    <property type="entry name" value="AMP-binding"/>
    <property type="match status" value="3"/>
</dbReference>
<dbReference type="InterPro" id="IPR023213">
    <property type="entry name" value="CAT-like_dom_sf"/>
</dbReference>
<dbReference type="GO" id="GO:0031177">
    <property type="term" value="F:phosphopantetheine binding"/>
    <property type="evidence" value="ECO:0007669"/>
    <property type="project" value="TreeGrafter"/>
</dbReference>
<evidence type="ECO:0000256" key="4">
    <source>
        <dbReference type="ARBA" id="ARBA00022598"/>
    </source>
</evidence>
<dbReference type="InterPro" id="IPR006162">
    <property type="entry name" value="Ppantetheine_attach_site"/>
</dbReference>
<protein>
    <recommendedName>
        <fullName evidence="9">Carrier domain-containing protein</fullName>
    </recommendedName>
</protein>
<dbReference type="FunFam" id="3.30.300.30:FF:000015">
    <property type="entry name" value="Nonribosomal peptide synthase SidD"/>
    <property type="match status" value="1"/>
</dbReference>
<dbReference type="SUPFAM" id="SSF51735">
    <property type="entry name" value="NAD(P)-binding Rossmann-fold domains"/>
    <property type="match status" value="1"/>
</dbReference>
<dbReference type="Gene3D" id="3.30.559.10">
    <property type="entry name" value="Chloramphenicol acetyltransferase-like domain"/>
    <property type="match status" value="1"/>
</dbReference>
<dbReference type="Pfam" id="PF00668">
    <property type="entry name" value="Condensation"/>
    <property type="match status" value="1"/>
</dbReference>
<dbReference type="CDD" id="cd02440">
    <property type="entry name" value="AdoMet_MTases"/>
    <property type="match status" value="1"/>
</dbReference>
<dbReference type="InterPro" id="IPR010071">
    <property type="entry name" value="AA_adenyl_dom"/>
</dbReference>
<evidence type="ECO:0000256" key="3">
    <source>
        <dbReference type="ARBA" id="ARBA00022553"/>
    </source>
</evidence>
<dbReference type="InterPro" id="IPR001242">
    <property type="entry name" value="Condensation_dom"/>
</dbReference>
<feature type="domain" description="Carrier" evidence="5">
    <location>
        <begin position="1838"/>
        <end position="1913"/>
    </location>
</feature>
<dbReference type="Proteomes" id="UP000178991">
    <property type="component" value="Unassembled WGS sequence"/>
</dbReference>
<dbReference type="GO" id="GO:0043041">
    <property type="term" value="P:amino acid activation for nonribosomal peptide biosynthetic process"/>
    <property type="evidence" value="ECO:0007669"/>
    <property type="project" value="TreeGrafter"/>
</dbReference>
<evidence type="ECO:0000256" key="1">
    <source>
        <dbReference type="ARBA" id="ARBA00001957"/>
    </source>
</evidence>
<dbReference type="Pfam" id="PF00550">
    <property type="entry name" value="PP-binding"/>
    <property type="match status" value="2"/>
</dbReference>